<protein>
    <submittedName>
        <fullName evidence="1">Uncharacterized protein</fullName>
    </submittedName>
</protein>
<proteinExistence type="predicted"/>
<dbReference type="EMBL" id="CP001338">
    <property type="protein sequence ID" value="ACL16937.1"/>
    <property type="molecule type" value="Genomic_DNA"/>
</dbReference>
<organism evidence="1 2">
    <name type="scientific">Methanosphaerula palustris (strain ATCC BAA-1556 / DSM 19958 / E1-9c)</name>
    <dbReference type="NCBI Taxonomy" id="521011"/>
    <lineage>
        <taxon>Archaea</taxon>
        <taxon>Methanobacteriati</taxon>
        <taxon>Methanobacteriota</taxon>
        <taxon>Stenosarchaea group</taxon>
        <taxon>Methanomicrobia</taxon>
        <taxon>Methanomicrobiales</taxon>
        <taxon>Methanoregulaceae</taxon>
        <taxon>Methanosphaerula</taxon>
    </lineage>
</organism>
<evidence type="ECO:0000313" key="1">
    <source>
        <dbReference type="EMBL" id="ACL16937.1"/>
    </source>
</evidence>
<dbReference type="RefSeq" id="WP_012618256.1">
    <property type="nucleotide sequence ID" value="NC_011832.1"/>
</dbReference>
<dbReference type="AlphaFoldDB" id="B8GJ96"/>
<dbReference type="GeneID" id="7272167"/>
<reference evidence="1 2" key="1">
    <citation type="journal article" date="2015" name="Genome Announc.">
        <title>Complete Genome Sequence of Methanosphaerula palustris E1-9CT, a Hydrogenotrophic Methanogen Isolated from a Minerotrophic Fen Peatland.</title>
        <authorList>
            <person name="Cadillo-Quiroz H."/>
            <person name="Browne P."/>
            <person name="Kyrpides N."/>
            <person name="Woyke T."/>
            <person name="Goodwin L."/>
            <person name="Detter C."/>
            <person name="Yavitt J.B."/>
            <person name="Zinder S.H."/>
        </authorList>
    </citation>
    <scope>NUCLEOTIDE SEQUENCE [LARGE SCALE GENOMIC DNA]</scope>
    <source>
        <strain evidence="2">ATCC BAA-1556 / DSM 19958 / E1-9c</strain>
    </source>
</reference>
<dbReference type="eggNOG" id="arCOG09471">
    <property type="taxonomic scope" value="Archaea"/>
</dbReference>
<sequence>MMDMEHHGMDMEHHGMVHPGMEGNPCMKMIWEKLDDPTKKKIKLRMFDEKIMHKENCIKQLQYKVETMKILRASMEKM</sequence>
<evidence type="ECO:0000313" key="2">
    <source>
        <dbReference type="Proteomes" id="UP000002457"/>
    </source>
</evidence>
<dbReference type="Proteomes" id="UP000002457">
    <property type="component" value="Chromosome"/>
</dbReference>
<gene>
    <name evidence="1" type="ordered locus">Mpal_1625</name>
</gene>
<name>B8GJ96_METPE</name>
<dbReference type="KEGG" id="mpl:Mpal_1625"/>
<accession>B8GJ96</accession>
<keyword evidence="2" id="KW-1185">Reference proteome</keyword>
<dbReference type="HOGENOM" id="CLU_2613697_0_0_2"/>
<dbReference type="STRING" id="521011.Mpal_1625"/>